<evidence type="ECO:0000313" key="3">
    <source>
        <dbReference type="Proteomes" id="UP000479000"/>
    </source>
</evidence>
<evidence type="ECO:0000256" key="1">
    <source>
        <dbReference type="SAM" id="MobiDB-lite"/>
    </source>
</evidence>
<feature type="region of interest" description="Disordered" evidence="1">
    <location>
        <begin position="63"/>
        <end position="109"/>
    </location>
</feature>
<proteinExistence type="predicted"/>
<sequence>ARAARGVQGGAESSTFLESWKKTAGKRIAHAKVTSFEDYLDTVIIIGLPIIGHKLAQGVGRMATSTGHARRKRAIHGAYSRRLQRAGHRRPLSQDPRQRRPPDEGRPRFFVLGPRLVQFQVPCGQTFRRDC</sequence>
<dbReference type="AlphaFoldDB" id="A0A6H5G4H0"/>
<feature type="non-terminal residue" evidence="2">
    <location>
        <position position="1"/>
    </location>
</feature>
<reference evidence="2 3" key="1">
    <citation type="submission" date="2020-02" db="EMBL/GenBank/DDBJ databases">
        <authorList>
            <person name="Ferguson B K."/>
        </authorList>
    </citation>
    <scope>NUCLEOTIDE SEQUENCE [LARGE SCALE GENOMIC DNA]</scope>
</reference>
<organism evidence="2 3">
    <name type="scientific">Nesidiocoris tenuis</name>
    <dbReference type="NCBI Taxonomy" id="355587"/>
    <lineage>
        <taxon>Eukaryota</taxon>
        <taxon>Metazoa</taxon>
        <taxon>Ecdysozoa</taxon>
        <taxon>Arthropoda</taxon>
        <taxon>Hexapoda</taxon>
        <taxon>Insecta</taxon>
        <taxon>Pterygota</taxon>
        <taxon>Neoptera</taxon>
        <taxon>Paraneoptera</taxon>
        <taxon>Hemiptera</taxon>
        <taxon>Heteroptera</taxon>
        <taxon>Panheteroptera</taxon>
        <taxon>Cimicomorpha</taxon>
        <taxon>Miridae</taxon>
        <taxon>Dicyphina</taxon>
        <taxon>Nesidiocoris</taxon>
    </lineage>
</organism>
<feature type="compositionally biased region" description="Basic residues" evidence="1">
    <location>
        <begin position="82"/>
        <end position="91"/>
    </location>
</feature>
<protein>
    <submittedName>
        <fullName evidence="2">Uncharacterized protein</fullName>
    </submittedName>
</protein>
<feature type="compositionally biased region" description="Basic and acidic residues" evidence="1">
    <location>
        <begin position="96"/>
        <end position="107"/>
    </location>
</feature>
<dbReference type="Proteomes" id="UP000479000">
    <property type="component" value="Unassembled WGS sequence"/>
</dbReference>
<gene>
    <name evidence="2" type="ORF">NTEN_LOCUS3148</name>
</gene>
<evidence type="ECO:0000313" key="2">
    <source>
        <dbReference type="EMBL" id="CAA9996684.1"/>
    </source>
</evidence>
<accession>A0A6H5G4H0</accession>
<name>A0A6H5G4H0_9HEMI</name>
<dbReference type="EMBL" id="CADCXU010004806">
    <property type="protein sequence ID" value="CAA9996684.1"/>
    <property type="molecule type" value="Genomic_DNA"/>
</dbReference>
<keyword evidence="3" id="KW-1185">Reference proteome</keyword>